<dbReference type="GO" id="GO:0005856">
    <property type="term" value="C:cytoskeleton"/>
    <property type="evidence" value="ECO:0007669"/>
    <property type="project" value="TreeGrafter"/>
</dbReference>
<dbReference type="Proteomes" id="UP000265140">
    <property type="component" value="Chromosome 9"/>
</dbReference>
<feature type="coiled-coil region" evidence="2">
    <location>
        <begin position="143"/>
        <end position="436"/>
    </location>
</feature>
<reference evidence="6" key="1">
    <citation type="journal article" date="2014" name="PLoS ONE">
        <title>The genome and linkage map of the northern pike (Esox lucius): conserved synteny revealed between the salmonid sister group and the Neoteleostei.</title>
        <authorList>
            <person name="Rondeau E.B."/>
            <person name="Minkley D.R."/>
            <person name="Leong J.S."/>
            <person name="Messmer A.M."/>
            <person name="Jantzen J.R."/>
            <person name="von Schalburg K.R."/>
            <person name="Lemon C."/>
            <person name="Bird N.H."/>
            <person name="Koop B.F."/>
        </authorList>
    </citation>
    <scope>NUCLEOTIDE SEQUENCE</scope>
</reference>
<name>A0A6Q2XTF4_ESOLU</name>
<accession>A0A6Q2XTF4</accession>
<feature type="coiled-coil region" evidence="2">
    <location>
        <begin position="770"/>
        <end position="841"/>
    </location>
</feature>
<feature type="region of interest" description="Disordered" evidence="3">
    <location>
        <begin position="846"/>
        <end position="868"/>
    </location>
</feature>
<organism evidence="5 6">
    <name type="scientific">Esox lucius</name>
    <name type="common">Northern pike</name>
    <dbReference type="NCBI Taxonomy" id="8010"/>
    <lineage>
        <taxon>Eukaryota</taxon>
        <taxon>Metazoa</taxon>
        <taxon>Chordata</taxon>
        <taxon>Craniata</taxon>
        <taxon>Vertebrata</taxon>
        <taxon>Euteleostomi</taxon>
        <taxon>Actinopterygii</taxon>
        <taxon>Neopterygii</taxon>
        <taxon>Teleostei</taxon>
        <taxon>Protacanthopterygii</taxon>
        <taxon>Esociformes</taxon>
        <taxon>Esocidae</taxon>
        <taxon>Esox</taxon>
    </lineage>
</organism>
<protein>
    <recommendedName>
        <fullName evidence="4">Cilia- and flagella-associated protein 58 central coiled coil domain-containing protein</fullName>
    </recommendedName>
</protein>
<dbReference type="GeneTree" id="ENSGT00530000063534"/>
<reference evidence="5" key="4">
    <citation type="submission" date="2025-09" db="UniProtKB">
        <authorList>
            <consortium name="Ensembl"/>
        </authorList>
    </citation>
    <scope>IDENTIFICATION</scope>
</reference>
<evidence type="ECO:0000313" key="5">
    <source>
        <dbReference type="Ensembl" id="ENSELUP00000056472.1"/>
    </source>
</evidence>
<proteinExistence type="predicted"/>
<evidence type="ECO:0000256" key="2">
    <source>
        <dbReference type="SAM" id="Coils"/>
    </source>
</evidence>
<feature type="coiled-coil region" evidence="2">
    <location>
        <begin position="465"/>
        <end position="574"/>
    </location>
</feature>
<reference evidence="5" key="3">
    <citation type="submission" date="2025-08" db="UniProtKB">
        <authorList>
            <consortium name="Ensembl"/>
        </authorList>
    </citation>
    <scope>IDENTIFICATION</scope>
</reference>
<sequence length="868" mass="102967">MILNGSERNIFELMEKEFQEILNELVGEKSLGKFRVEYEKLNNALKKSHESEKRLMTKCRELNAEIVSNSVKVATAMKLSQEDKTTITSMKKEIEKAWKMVDTAHDEELRARETIQTLKNDISNLTKLVEQRAGLSMGQEHKVSDLMKIKEELNKERDELLTEVVTLRNILTKATASQQEMEVEKQKAIETVSQLQQDIQVCQNECSRETRRKEKLEKEVKQLQMDLEAKQSDINVLNMQSQRGKEDQQRLEQQLREQKILNERATKELEQLQVRNTKLQLENEQNTLSMEQLSLDNQQKASDLKMKEEEVNHMRLEIAKVTKMREAIQRKFRQTEDQKLEVEQQRDMLKNQIAGLEKEMESSKKQMEIDKKAIDELVRERDILNKNMIKAANATEKQLNVVKLHEQSKKNLDQEIMNYREEAQKQRKIIYHLEKERDRYINEATELTHKVLQNMEDIKMREMQIFEYKKKIAEAESKLKQQQNLYEAIRSDRNLYSKNLIEAQITAMKRKLKTMNHQTDQLKEEISSKESAQVKEHQEFQCVEKEKEALKADLQKMKQQAQETKQFIESQETKERKLLKIIADADAERPRQKKELDQVISERDILGTQLVRRNDELALLYEKIKIQQSILNKGEIQYNQRVEDIRLLKMEIKKLRREKGILAKTVPNVDDIRHEVYHMQRELLKERMRCRALEEELEKPMNVHRWRRLEASDPSTYKLIQKIHSLQRDLITKSKEVVEKELLLQEKEKLYVELKHILARQPGPEAAEQLQNYQQTLRQKTKQLKALSAELKMYESQTQDYKYEIERQAHALQNIKKKYLNQKRKEQQSREERSLAQLEQSLILPKRSDGPRFTGGGFSLQKARKMTT</sequence>
<feature type="domain" description="Cilia- and flagella-associated protein 58 central coiled coil" evidence="4">
    <location>
        <begin position="361"/>
        <end position="664"/>
    </location>
</feature>
<gene>
    <name evidence="5" type="primary">CFAP58</name>
</gene>
<evidence type="ECO:0000313" key="6">
    <source>
        <dbReference type="Proteomes" id="UP000265140"/>
    </source>
</evidence>
<reference evidence="5" key="2">
    <citation type="submission" date="2020-02" db="EMBL/GenBank/DDBJ databases">
        <title>Esox lucius (northern pike) genome, fEsoLuc1, primary haplotype.</title>
        <authorList>
            <person name="Myers G."/>
            <person name="Karagic N."/>
            <person name="Meyer A."/>
            <person name="Pippel M."/>
            <person name="Reichard M."/>
            <person name="Winkler S."/>
            <person name="Tracey A."/>
            <person name="Sims Y."/>
            <person name="Howe K."/>
            <person name="Rhie A."/>
            <person name="Formenti G."/>
            <person name="Durbin R."/>
            <person name="Fedrigo O."/>
            <person name="Jarvis E.D."/>
        </authorList>
    </citation>
    <scope>NUCLEOTIDE SEQUENCE [LARGE SCALE GENOMIC DNA]</scope>
</reference>
<evidence type="ECO:0000259" key="4">
    <source>
        <dbReference type="Pfam" id="PF21771"/>
    </source>
</evidence>
<evidence type="ECO:0000256" key="3">
    <source>
        <dbReference type="SAM" id="MobiDB-lite"/>
    </source>
</evidence>
<dbReference type="PANTHER" id="PTHR32083">
    <property type="entry name" value="CILIA AND FLAGELLA-ASSOCIATED PROTEIN 58-RELATED"/>
    <property type="match status" value="1"/>
</dbReference>
<keyword evidence="6" id="KW-1185">Reference proteome</keyword>
<dbReference type="Bgee" id="ENSELUG00000023086">
    <property type="expression patterns" value="Expressed in mesonephros and 4 other cell types or tissues"/>
</dbReference>
<dbReference type="Pfam" id="PF21771">
    <property type="entry name" value="CFAP58_CC"/>
    <property type="match status" value="1"/>
</dbReference>
<dbReference type="PANTHER" id="PTHR32083:SF0">
    <property type="entry name" value="CILIA AND FLAGELLA-ASSOCIATED PROTEIN 58"/>
    <property type="match status" value="1"/>
</dbReference>
<evidence type="ECO:0000256" key="1">
    <source>
        <dbReference type="ARBA" id="ARBA00023054"/>
    </source>
</evidence>
<dbReference type="InterPro" id="IPR049270">
    <property type="entry name" value="CFAP58_CC"/>
</dbReference>
<dbReference type="Ensembl" id="ENSELUT00000074353.2">
    <property type="protein sequence ID" value="ENSELUP00000056472.1"/>
    <property type="gene ID" value="ENSELUG00000023086.3"/>
</dbReference>
<dbReference type="AlphaFoldDB" id="A0A6Q2XTF4"/>
<keyword evidence="1 2" id="KW-0175">Coiled coil</keyword>